<dbReference type="EMBL" id="WHNX01000008">
    <property type="protein sequence ID" value="MPW25546.1"/>
    <property type="molecule type" value="Genomic_DNA"/>
</dbReference>
<dbReference type="Pfam" id="PF12679">
    <property type="entry name" value="ABC2_membrane_2"/>
    <property type="match status" value="1"/>
</dbReference>
<protein>
    <submittedName>
        <fullName evidence="3">CPBP family intramembrane metalloprotease</fullName>
    </submittedName>
</protein>
<keyword evidence="4" id="KW-1185">Reference proteome</keyword>
<sequence>MNYRTIISIIKKETLTLLRNKKVLIGILAPVLLLPVLFFGYMAISDITSDESENAISQIFIEGELPVALHEEIWQDGRIDILKEDKDVDLILRYSLNDKSHQFIVEYDFGRNSGIMARDRILPAIENYQKEQQSRILEKQGLDFEKLYPAKLTMEDIASQKELSGYSMGNIVPLLITLFSLMYVLTFAVELTTAEKETGTLETIFSIPIKKVELIVAKLFACVMFGVVSMLLTLGVLWFMLTNVMDTNGMLVSVDLTTFMALFINLIPLIFIGAALSIGVGMFASSYKESNAYMTPLIFIFMIPAYIGSTPGLELNTVYSLIPIVNTTLLIKSVFMNQLNLSLFGVTLVTNILFSIISLVFMFKVFGTEKILFSNGKGFSFRIKRTAIEKTTFMEAEDVFLSLAVVTVLFIYSSIMLANHMSMFTNLLFNQYFIFAALPIAIIWYLKASPKESLGLNIPSARGVFGAVWIWISALSLAMIYQLSILPFVDQVPSLLELEQQLELLSPLAKFFIIALTPGVCEEILFRGFALRSLENRIGSKWAVIITAIAFAIIHLDFVRLVPTLLLGLAFGYVTVKTKSIYPAILLHVLNNSFALFTPENLSISYEVFVPIFAISLIIGLSIYKEKIPRFKKTNLHKKIE</sequence>
<dbReference type="InterPro" id="IPR003675">
    <property type="entry name" value="Rce1/LyrA-like_dom"/>
</dbReference>
<feature type="transmembrane region" description="Helical" evidence="1">
    <location>
        <begin position="23"/>
        <end position="44"/>
    </location>
</feature>
<feature type="transmembrane region" description="Helical" evidence="1">
    <location>
        <begin position="291"/>
        <end position="309"/>
    </location>
</feature>
<feature type="transmembrane region" description="Helical" evidence="1">
    <location>
        <begin position="259"/>
        <end position="284"/>
    </location>
</feature>
<dbReference type="RefSeq" id="WP_152803110.1">
    <property type="nucleotide sequence ID" value="NZ_WHNX01000008.1"/>
</dbReference>
<dbReference type="GO" id="GO:0080120">
    <property type="term" value="P:CAAX-box protein maturation"/>
    <property type="evidence" value="ECO:0007669"/>
    <property type="project" value="UniProtKB-ARBA"/>
</dbReference>
<gene>
    <name evidence="3" type="ORF">GC105_07065</name>
</gene>
<feature type="transmembrane region" description="Helical" evidence="1">
    <location>
        <begin position="429"/>
        <end position="446"/>
    </location>
</feature>
<feature type="transmembrane region" description="Helical" evidence="1">
    <location>
        <begin position="604"/>
        <end position="624"/>
    </location>
</feature>
<keyword evidence="3" id="KW-0378">Hydrolase</keyword>
<organism evidence="3 4">
    <name type="scientific">Alkalibaculum sporogenes</name>
    <dbReference type="NCBI Taxonomy" id="2655001"/>
    <lineage>
        <taxon>Bacteria</taxon>
        <taxon>Bacillati</taxon>
        <taxon>Bacillota</taxon>
        <taxon>Clostridia</taxon>
        <taxon>Eubacteriales</taxon>
        <taxon>Eubacteriaceae</taxon>
        <taxon>Alkalibaculum</taxon>
    </lineage>
</organism>
<keyword evidence="1" id="KW-1133">Transmembrane helix</keyword>
<comment type="caution">
    <text evidence="3">The sequence shown here is derived from an EMBL/GenBank/DDBJ whole genome shotgun (WGS) entry which is preliminary data.</text>
</comment>
<keyword evidence="1" id="KW-0472">Membrane</keyword>
<feature type="transmembrane region" description="Helical" evidence="1">
    <location>
        <begin position="171"/>
        <end position="194"/>
    </location>
</feature>
<feature type="transmembrane region" description="Helical" evidence="1">
    <location>
        <begin position="467"/>
        <end position="489"/>
    </location>
</feature>
<evidence type="ECO:0000256" key="1">
    <source>
        <dbReference type="SAM" id="Phobius"/>
    </source>
</evidence>
<dbReference type="Pfam" id="PF02517">
    <property type="entry name" value="Rce1-like"/>
    <property type="match status" value="1"/>
</dbReference>
<feature type="transmembrane region" description="Helical" evidence="1">
    <location>
        <begin position="341"/>
        <end position="363"/>
    </location>
</feature>
<dbReference type="NCBIfam" id="NF041647">
    <property type="entry name" value="ABC_perm_CPBP"/>
    <property type="match status" value="1"/>
</dbReference>
<accession>A0A6A7K837</accession>
<dbReference type="GO" id="GO:0005886">
    <property type="term" value="C:plasma membrane"/>
    <property type="evidence" value="ECO:0007669"/>
    <property type="project" value="UniProtKB-SubCell"/>
</dbReference>
<feature type="transmembrane region" description="Helical" evidence="1">
    <location>
        <begin position="399"/>
        <end position="417"/>
    </location>
</feature>
<dbReference type="GO" id="GO:0004175">
    <property type="term" value="F:endopeptidase activity"/>
    <property type="evidence" value="ECO:0007669"/>
    <property type="project" value="UniProtKB-ARBA"/>
</dbReference>
<keyword evidence="3" id="KW-0645">Protease</keyword>
<evidence type="ECO:0000259" key="2">
    <source>
        <dbReference type="Pfam" id="PF02517"/>
    </source>
</evidence>
<name>A0A6A7K837_9FIRM</name>
<evidence type="ECO:0000313" key="4">
    <source>
        <dbReference type="Proteomes" id="UP000440004"/>
    </source>
</evidence>
<dbReference type="PANTHER" id="PTHR43471">
    <property type="entry name" value="ABC TRANSPORTER PERMEASE"/>
    <property type="match status" value="1"/>
</dbReference>
<proteinExistence type="predicted"/>
<feature type="transmembrane region" description="Helical" evidence="1">
    <location>
        <begin position="509"/>
        <end position="530"/>
    </location>
</feature>
<dbReference type="GO" id="GO:0140359">
    <property type="term" value="F:ABC-type transporter activity"/>
    <property type="evidence" value="ECO:0007669"/>
    <property type="project" value="InterPro"/>
</dbReference>
<dbReference type="PANTHER" id="PTHR43471:SF3">
    <property type="entry name" value="ABC TRANSPORTER PERMEASE PROTEIN NATB"/>
    <property type="match status" value="1"/>
</dbReference>
<feature type="transmembrane region" description="Helical" evidence="1">
    <location>
        <begin position="542"/>
        <end position="562"/>
    </location>
</feature>
<dbReference type="GO" id="GO:0008237">
    <property type="term" value="F:metallopeptidase activity"/>
    <property type="evidence" value="ECO:0007669"/>
    <property type="project" value="UniProtKB-KW"/>
</dbReference>
<dbReference type="Proteomes" id="UP000440004">
    <property type="component" value="Unassembled WGS sequence"/>
</dbReference>
<keyword evidence="1" id="KW-0812">Transmembrane</keyword>
<keyword evidence="3" id="KW-0482">Metalloprotease</keyword>
<feature type="domain" description="CAAX prenyl protease 2/Lysostaphin resistance protein A-like" evidence="2">
    <location>
        <begin position="507"/>
        <end position="593"/>
    </location>
</feature>
<dbReference type="AlphaFoldDB" id="A0A6A7K837"/>
<dbReference type="GO" id="GO:0006508">
    <property type="term" value="P:proteolysis"/>
    <property type="evidence" value="ECO:0007669"/>
    <property type="project" value="UniProtKB-KW"/>
</dbReference>
<evidence type="ECO:0000313" key="3">
    <source>
        <dbReference type="EMBL" id="MPW25546.1"/>
    </source>
</evidence>
<reference evidence="3 4" key="1">
    <citation type="submission" date="2019-10" db="EMBL/GenBank/DDBJ databases">
        <title>Alkalibaculum tamaniensis sp.nov., a new alkaliphilic acetogen, isolated on methoxylated aromatics from a mud volcano.</title>
        <authorList>
            <person name="Khomyakova M.A."/>
            <person name="Merkel A.Y."/>
            <person name="Bonch-Osmolovskaya E.A."/>
            <person name="Slobodkin A.I."/>
        </authorList>
    </citation>
    <scope>NUCLEOTIDE SEQUENCE [LARGE SCALE GENOMIC DNA]</scope>
    <source>
        <strain evidence="3 4">M08DMB</strain>
    </source>
</reference>
<feature type="transmembrane region" description="Helical" evidence="1">
    <location>
        <begin position="215"/>
        <end position="239"/>
    </location>
</feature>